<dbReference type="Pfam" id="PF21900">
    <property type="entry name" value="DUF6920"/>
    <property type="match status" value="1"/>
</dbReference>
<name>A0A0U2XPK2_9BACL</name>
<evidence type="ECO:0000313" key="2">
    <source>
        <dbReference type="Proteomes" id="UP000067683"/>
    </source>
</evidence>
<dbReference type="InterPro" id="IPR054213">
    <property type="entry name" value="DUF6920"/>
</dbReference>
<sequence length="277" mass="32025">MKRRWPVLALTTLGAYGAYRKYKDMTRLVKPTWPEVRHAGEVEQARTDNLPKPISKWLEVSGAVGREQVMGVYVKQEGWMKTKPDQEEWSESTAEQYSFVDPPSFYWKARMKVDGLFVTGSDSFRDGRAGMRIRFAGLVPINRAIPDGKLDESALQRFLMEMAWLPGLVFSPYVRFLNSNERSVEAEMTYNGSTANVTFEFDETGRMKRARAMRYKEVGEDAKRLPCIAEVHEWQTVDGIEIPRRIDITWIIDGQAFTWYKFTVEAAKFNPRVPDAW</sequence>
<dbReference type="Proteomes" id="UP000067683">
    <property type="component" value="Chromosome"/>
</dbReference>
<dbReference type="OrthoDB" id="9786534at2"/>
<gene>
    <name evidence="1" type="ORF">AUC31_07210</name>
</gene>
<dbReference type="RefSeq" id="WP_058381734.1">
    <property type="nucleotide sequence ID" value="NZ_CP013659.2"/>
</dbReference>
<dbReference type="KEGG" id="prt:AUC31_07210"/>
<organism evidence="1 2">
    <name type="scientific">Planococcus rifietoensis</name>
    <dbReference type="NCBI Taxonomy" id="200991"/>
    <lineage>
        <taxon>Bacteria</taxon>
        <taxon>Bacillati</taxon>
        <taxon>Bacillota</taxon>
        <taxon>Bacilli</taxon>
        <taxon>Bacillales</taxon>
        <taxon>Caryophanaceae</taxon>
        <taxon>Planococcus</taxon>
    </lineage>
</organism>
<reference evidence="1" key="1">
    <citation type="submission" date="2016-01" db="EMBL/GenBank/DDBJ databases">
        <title>Complete genome of Planococcus rifietoensis type strain M8.</title>
        <authorList>
            <person name="See-Too W.S."/>
        </authorList>
    </citation>
    <scope>NUCLEOTIDE SEQUENCE [LARGE SCALE GENOMIC DNA]</scope>
    <source>
        <strain evidence="1">M8</strain>
    </source>
</reference>
<evidence type="ECO:0000313" key="1">
    <source>
        <dbReference type="EMBL" id="ALS75027.1"/>
    </source>
</evidence>
<dbReference type="EMBL" id="CP013659">
    <property type="protein sequence ID" value="ALS75027.1"/>
    <property type="molecule type" value="Genomic_DNA"/>
</dbReference>
<keyword evidence="2" id="KW-1185">Reference proteome</keyword>
<protein>
    <submittedName>
        <fullName evidence="1">Uncharacterized protein</fullName>
    </submittedName>
</protein>
<accession>A0A0U2XPK2</accession>
<dbReference type="AlphaFoldDB" id="A0A0U2XPK2"/>
<proteinExistence type="predicted"/>
<dbReference type="STRING" id="200991.AUC31_07210"/>